<sequence>MLVDIFRLILDIVFSLFGGLLIVRAWAQGTDLSSRNLFSHGIFELTNWYVLPLRRFIPVVGRIDWASIIGAWLCAVLYLVLSTIIAGRTPLVAFPNCMAVALVLLLKWFANLVMWLTLLMAILSWLNPRVIAMSLLQHLLDPFLCRIRRLTPLIGGFDLSPMILFLMMQILLMILPRIELFFLMI</sequence>
<evidence type="ECO:0000313" key="2">
    <source>
        <dbReference type="EMBL" id="PSB92260.1"/>
    </source>
</evidence>
<keyword evidence="1" id="KW-1133">Transmembrane helix</keyword>
<keyword evidence="3" id="KW-1185">Reference proteome</keyword>
<evidence type="ECO:0000313" key="3">
    <source>
        <dbReference type="Proteomes" id="UP000242660"/>
    </source>
</evidence>
<evidence type="ECO:0000256" key="1">
    <source>
        <dbReference type="SAM" id="Phobius"/>
    </source>
</evidence>
<gene>
    <name evidence="2" type="ORF">BZL35_00496</name>
</gene>
<reference evidence="2 3" key="1">
    <citation type="journal article" date="2017" name="Front. Microbiol.">
        <title>Genome of Ca. Pandoraea novymonadis, an Endosymbiotic Bacterium of the Trypanosomatid Novymonas esmeraldas.</title>
        <authorList>
            <person name="Kostygov A.Y."/>
            <person name="Butenko A."/>
            <person name="Nenarokova A."/>
            <person name="Tashyreva D."/>
            <person name="Flegontov P."/>
            <person name="Lukes J."/>
            <person name="Yurchenko V."/>
        </authorList>
    </citation>
    <scope>NUCLEOTIDE SEQUENCE [LARGE SCALE GENOMIC DNA]</scope>
    <source>
        <strain evidence="2 3">E262</strain>
    </source>
</reference>
<feature type="transmembrane region" description="Helical" evidence="1">
    <location>
        <begin position="98"/>
        <end position="126"/>
    </location>
</feature>
<feature type="transmembrane region" description="Helical" evidence="1">
    <location>
        <begin position="6"/>
        <end position="27"/>
    </location>
</feature>
<name>A0ABX5FFR2_9BURK</name>
<organism evidence="2 3">
    <name type="scientific">Candidatus Pandoraea novymonadis</name>
    <dbReference type="NCBI Taxonomy" id="1808959"/>
    <lineage>
        <taxon>Bacteria</taxon>
        <taxon>Pseudomonadati</taxon>
        <taxon>Pseudomonadota</taxon>
        <taxon>Betaproteobacteria</taxon>
        <taxon>Burkholderiales</taxon>
        <taxon>Burkholderiaceae</taxon>
        <taxon>Pandoraea</taxon>
    </lineage>
</organism>
<feature type="transmembrane region" description="Helical" evidence="1">
    <location>
        <begin position="153"/>
        <end position="175"/>
    </location>
</feature>
<comment type="caution">
    <text evidence="2">The sequence shown here is derived from an EMBL/GenBank/DDBJ whole genome shotgun (WGS) entry which is preliminary data.</text>
</comment>
<dbReference type="Pfam" id="PF02325">
    <property type="entry name" value="CCB3_YggT"/>
    <property type="match status" value="2"/>
</dbReference>
<dbReference type="InterPro" id="IPR003425">
    <property type="entry name" value="CCB3/YggT"/>
</dbReference>
<dbReference type="Proteomes" id="UP000242660">
    <property type="component" value="Unassembled WGS sequence"/>
</dbReference>
<keyword evidence="1" id="KW-0472">Membrane</keyword>
<proteinExistence type="predicted"/>
<dbReference type="RefSeq" id="WP_106182555.1">
    <property type="nucleotide sequence ID" value="NZ_MUHY01000001.1"/>
</dbReference>
<evidence type="ECO:0008006" key="4">
    <source>
        <dbReference type="Google" id="ProtNLM"/>
    </source>
</evidence>
<protein>
    <recommendedName>
        <fullName evidence="4">YggT family protein</fullName>
    </recommendedName>
</protein>
<feature type="transmembrane region" description="Helical" evidence="1">
    <location>
        <begin position="63"/>
        <end position="86"/>
    </location>
</feature>
<accession>A0ABX5FFR2</accession>
<keyword evidence="1" id="KW-0812">Transmembrane</keyword>
<dbReference type="EMBL" id="MUHY01000001">
    <property type="protein sequence ID" value="PSB92260.1"/>
    <property type="molecule type" value="Genomic_DNA"/>
</dbReference>